<dbReference type="AlphaFoldDB" id="A0A1Q3ENS3"/>
<evidence type="ECO:0008006" key="4">
    <source>
        <dbReference type="Google" id="ProtNLM"/>
    </source>
</evidence>
<reference evidence="2 3" key="1">
    <citation type="submission" date="2016-08" db="EMBL/GenBank/DDBJ databases">
        <authorList>
            <consortium name="Lentinula edodes genome sequencing consortium"/>
            <person name="Sakamoto Y."/>
            <person name="Nakade K."/>
            <person name="Sato S."/>
            <person name="Yoshida Y."/>
            <person name="Miyazaki K."/>
            <person name="Natsume S."/>
            <person name="Konno N."/>
        </authorList>
    </citation>
    <scope>NUCLEOTIDE SEQUENCE [LARGE SCALE GENOMIC DNA]</scope>
    <source>
        <strain evidence="2 3">NBRC 111202</strain>
    </source>
</reference>
<keyword evidence="1" id="KW-0812">Transmembrane</keyword>
<feature type="transmembrane region" description="Helical" evidence="1">
    <location>
        <begin position="40"/>
        <end position="66"/>
    </location>
</feature>
<reference evidence="2 3" key="2">
    <citation type="submission" date="2017-02" db="EMBL/GenBank/DDBJ databases">
        <title>A genome survey and senescence transcriptome analysis in Lentinula edodes.</title>
        <authorList>
            <person name="Sakamoto Y."/>
            <person name="Nakade K."/>
            <person name="Sato S."/>
            <person name="Yoshida Y."/>
            <person name="Miyazaki K."/>
            <person name="Natsume S."/>
            <person name="Konno N."/>
        </authorList>
    </citation>
    <scope>NUCLEOTIDE SEQUENCE [LARGE SCALE GENOMIC DNA]</scope>
    <source>
        <strain evidence="2 3">NBRC 111202</strain>
    </source>
</reference>
<organism evidence="2 3">
    <name type="scientific">Lentinula edodes</name>
    <name type="common">Shiitake mushroom</name>
    <name type="synonym">Lentinus edodes</name>
    <dbReference type="NCBI Taxonomy" id="5353"/>
    <lineage>
        <taxon>Eukaryota</taxon>
        <taxon>Fungi</taxon>
        <taxon>Dikarya</taxon>
        <taxon>Basidiomycota</taxon>
        <taxon>Agaricomycotina</taxon>
        <taxon>Agaricomycetes</taxon>
        <taxon>Agaricomycetidae</taxon>
        <taxon>Agaricales</taxon>
        <taxon>Marasmiineae</taxon>
        <taxon>Omphalotaceae</taxon>
        <taxon>Lentinula</taxon>
    </lineage>
</organism>
<evidence type="ECO:0000313" key="3">
    <source>
        <dbReference type="Proteomes" id="UP000188533"/>
    </source>
</evidence>
<sequence length="127" mass="14377">MAYHEDALLIATGDENGKICVWTSGCSPLDCSKIRFLKELLLLVGSNTIIELLRVLLTLILLVTMFKQGSKNRMRLHHYLLPAFPGGSYLTGHYLTIRILGDMRRLIQRATLCSSFQQHMKNRMNAG</sequence>
<name>A0A1Q3ENS3_LENED</name>
<proteinExistence type="predicted"/>
<comment type="caution">
    <text evidence="2">The sequence shown here is derived from an EMBL/GenBank/DDBJ whole genome shotgun (WGS) entry which is preliminary data.</text>
</comment>
<keyword evidence="1" id="KW-1133">Transmembrane helix</keyword>
<evidence type="ECO:0000313" key="2">
    <source>
        <dbReference type="EMBL" id="GAW08841.1"/>
    </source>
</evidence>
<keyword evidence="3" id="KW-1185">Reference proteome</keyword>
<protein>
    <recommendedName>
        <fullName evidence="4">WD40 repeat-like protein</fullName>
    </recommendedName>
</protein>
<evidence type="ECO:0000256" key="1">
    <source>
        <dbReference type="SAM" id="Phobius"/>
    </source>
</evidence>
<dbReference type="Proteomes" id="UP000188533">
    <property type="component" value="Unassembled WGS sequence"/>
</dbReference>
<dbReference type="EMBL" id="BDGU01000783">
    <property type="protein sequence ID" value="GAW08841.1"/>
    <property type="molecule type" value="Genomic_DNA"/>
</dbReference>
<keyword evidence="1" id="KW-0472">Membrane</keyword>
<gene>
    <name evidence="2" type="ORF">LENED_010939</name>
</gene>
<accession>A0A1Q3ENS3</accession>